<organism evidence="2">
    <name type="scientific">viral metagenome</name>
    <dbReference type="NCBI Taxonomy" id="1070528"/>
    <lineage>
        <taxon>unclassified sequences</taxon>
        <taxon>metagenomes</taxon>
        <taxon>organismal metagenomes</taxon>
    </lineage>
</organism>
<name>A0A6C0JU80_9ZZZZ</name>
<feature type="coiled-coil region" evidence="1">
    <location>
        <begin position="4"/>
        <end position="31"/>
    </location>
</feature>
<proteinExistence type="predicted"/>
<evidence type="ECO:0000256" key="1">
    <source>
        <dbReference type="SAM" id="Coils"/>
    </source>
</evidence>
<accession>A0A6C0JU80</accession>
<sequence>MTDKESLKMAIMLTNEKHKELEIESVKLEELTDQVYKNLFSLIAEYYGRSVDDMLYEYYEQVKKYSVSRVRNNSEYYCIENIRVDTENSETLYINACDKDNCIFPDDIKELYDILEFKQPKFEYLDAGNLGRISTYVGHV</sequence>
<reference evidence="2" key="1">
    <citation type="journal article" date="2020" name="Nature">
        <title>Giant virus diversity and host interactions through global metagenomics.</title>
        <authorList>
            <person name="Schulz F."/>
            <person name="Roux S."/>
            <person name="Paez-Espino D."/>
            <person name="Jungbluth S."/>
            <person name="Walsh D.A."/>
            <person name="Denef V.J."/>
            <person name="McMahon K.D."/>
            <person name="Konstantinidis K.T."/>
            <person name="Eloe-Fadrosh E.A."/>
            <person name="Kyrpides N.C."/>
            <person name="Woyke T."/>
        </authorList>
    </citation>
    <scope>NUCLEOTIDE SEQUENCE</scope>
    <source>
        <strain evidence="2">GVMAG-S-1062768-28</strain>
    </source>
</reference>
<keyword evidence="1" id="KW-0175">Coiled coil</keyword>
<evidence type="ECO:0000313" key="2">
    <source>
        <dbReference type="EMBL" id="QHU08260.1"/>
    </source>
</evidence>
<dbReference type="AlphaFoldDB" id="A0A6C0JU80"/>
<dbReference type="EMBL" id="MN740695">
    <property type="protein sequence ID" value="QHU08260.1"/>
    <property type="molecule type" value="Genomic_DNA"/>
</dbReference>
<protein>
    <submittedName>
        <fullName evidence="2">Uncharacterized protein</fullName>
    </submittedName>
</protein>